<evidence type="ECO:0000313" key="2">
    <source>
        <dbReference type="Proteomes" id="UP000777438"/>
    </source>
</evidence>
<dbReference type="OrthoDB" id="3778483at2759"/>
<accession>A0A9P8W6B0</accession>
<gene>
    <name evidence="1" type="ORF">B0T10DRAFT_310604</name>
</gene>
<reference evidence="1 2" key="1">
    <citation type="journal article" date="2021" name="Nat. Commun.">
        <title>Genetic determinants of endophytism in the Arabidopsis root mycobiome.</title>
        <authorList>
            <person name="Mesny F."/>
            <person name="Miyauchi S."/>
            <person name="Thiergart T."/>
            <person name="Pickel B."/>
            <person name="Atanasova L."/>
            <person name="Karlsson M."/>
            <person name="Huettel B."/>
            <person name="Barry K.W."/>
            <person name="Haridas S."/>
            <person name="Chen C."/>
            <person name="Bauer D."/>
            <person name="Andreopoulos W."/>
            <person name="Pangilinan J."/>
            <person name="LaButti K."/>
            <person name="Riley R."/>
            <person name="Lipzen A."/>
            <person name="Clum A."/>
            <person name="Drula E."/>
            <person name="Henrissat B."/>
            <person name="Kohler A."/>
            <person name="Grigoriev I.V."/>
            <person name="Martin F.M."/>
            <person name="Hacquard S."/>
        </authorList>
    </citation>
    <scope>NUCLEOTIDE SEQUENCE [LARGE SCALE GENOMIC DNA]</scope>
    <source>
        <strain evidence="1 2">MPI-CAGE-CH-0241</strain>
    </source>
</reference>
<comment type="caution">
    <text evidence="1">The sequence shown here is derived from an EMBL/GenBank/DDBJ whole genome shotgun (WGS) entry which is preliminary data.</text>
</comment>
<proteinExistence type="predicted"/>
<keyword evidence="2" id="KW-1185">Reference proteome</keyword>
<sequence>MATEKRVGYIRTVFDKKTHHDEDYWTWTPLKDWLEFWVGQLVSDFKSYGWRRTSPPPPGLRHHYCLGHANAADDVVLEWLLENSKPESWRLSRQDFTVYLSKAQVRDPANRQFLQRLKSEGVMTKTVTPSASTEYTADDRCDAAMLSDSDYLLEPSLQSFSALYRDSLRNNRPQLYPDEKLFYEDRLKAKMGHTWKNCCFPPYKSDAWRHIHAEEWKNYKCPSCGKRCKRSKGCKTTGEWWYEERTDWTPWRNGVDTSAPRPPDFEKAWRTLSAQDVCHGNGPDGVASQRFRNWKWQSVATFSGE</sequence>
<name>A0A9P8W6B0_9HYPO</name>
<protein>
    <submittedName>
        <fullName evidence="1">Uncharacterized protein</fullName>
    </submittedName>
</protein>
<dbReference type="AlphaFoldDB" id="A0A9P8W6B0"/>
<dbReference type="EMBL" id="JAGPYM010000008">
    <property type="protein sequence ID" value="KAH6891367.1"/>
    <property type="molecule type" value="Genomic_DNA"/>
</dbReference>
<evidence type="ECO:0000313" key="1">
    <source>
        <dbReference type="EMBL" id="KAH6891367.1"/>
    </source>
</evidence>
<dbReference type="Proteomes" id="UP000777438">
    <property type="component" value="Unassembled WGS sequence"/>
</dbReference>
<organism evidence="1 2">
    <name type="scientific">Thelonectria olida</name>
    <dbReference type="NCBI Taxonomy" id="1576542"/>
    <lineage>
        <taxon>Eukaryota</taxon>
        <taxon>Fungi</taxon>
        <taxon>Dikarya</taxon>
        <taxon>Ascomycota</taxon>
        <taxon>Pezizomycotina</taxon>
        <taxon>Sordariomycetes</taxon>
        <taxon>Hypocreomycetidae</taxon>
        <taxon>Hypocreales</taxon>
        <taxon>Nectriaceae</taxon>
        <taxon>Thelonectria</taxon>
    </lineage>
</organism>